<evidence type="ECO:0000313" key="2">
    <source>
        <dbReference type="Proteomes" id="UP000251213"/>
    </source>
</evidence>
<name>A0A364K2N7_9BACL</name>
<dbReference type="OrthoDB" id="9785438at2"/>
<comment type="caution">
    <text evidence="1">The sequence shown here is derived from an EMBL/GenBank/DDBJ whole genome shotgun (WGS) entry which is preliminary data.</text>
</comment>
<dbReference type="AlphaFoldDB" id="A0A364K2N7"/>
<proteinExistence type="predicted"/>
<evidence type="ECO:0000313" key="1">
    <source>
        <dbReference type="EMBL" id="RAL22683.1"/>
    </source>
</evidence>
<accession>A0A364K2N7</accession>
<dbReference type="Pfam" id="PF04134">
    <property type="entry name" value="DCC1-like"/>
    <property type="match status" value="1"/>
</dbReference>
<keyword evidence="2" id="KW-1185">Reference proteome</keyword>
<reference evidence="1 2" key="2">
    <citation type="submission" date="2018-06" db="EMBL/GenBank/DDBJ databases">
        <authorList>
            <person name="Zhirakovskaya E."/>
        </authorList>
    </citation>
    <scope>NUCLEOTIDE SEQUENCE [LARGE SCALE GENOMIC DNA]</scope>
    <source>
        <strain evidence="1 2">FBKL4.011</strain>
    </source>
</reference>
<dbReference type="EMBL" id="QJKK01000008">
    <property type="protein sequence ID" value="RAL22683.1"/>
    <property type="molecule type" value="Genomic_DNA"/>
</dbReference>
<dbReference type="GO" id="GO:0015035">
    <property type="term" value="F:protein-disulfide reductase activity"/>
    <property type="evidence" value="ECO:0007669"/>
    <property type="project" value="InterPro"/>
</dbReference>
<dbReference type="PANTHER" id="PTHR33639">
    <property type="entry name" value="THIOL-DISULFIDE OXIDOREDUCTASE DCC"/>
    <property type="match status" value="1"/>
</dbReference>
<protein>
    <submittedName>
        <fullName evidence="1">Thiol-disulfide oxidoreductase</fullName>
    </submittedName>
</protein>
<sequence>MISKNDAVILFDGVCNFCNGAVQFVIRHDSRGLFRFASLQSSIAKQLLSDHSISHTLDSVILIEGDHYYTESTAILKICRQLDGFLWKCLYGLIIIPKPLRDIGYRLFAKYRYKLFGKQESCMIPTPEIRQRFLEMK</sequence>
<dbReference type="PANTHER" id="PTHR33639:SF2">
    <property type="entry name" value="DUF393 DOMAIN-CONTAINING PROTEIN"/>
    <property type="match status" value="1"/>
</dbReference>
<gene>
    <name evidence="1" type="ORF">DL897_13530</name>
</gene>
<reference evidence="1 2" key="1">
    <citation type="submission" date="2018-06" db="EMBL/GenBank/DDBJ databases">
        <title>Thermoflavimicrobium daqus sp. nov., a thermophilic microbe isolated from Moutai-flavour Daqu.</title>
        <authorList>
            <person name="Wang X."/>
            <person name="Zhou H."/>
        </authorList>
    </citation>
    <scope>NUCLEOTIDE SEQUENCE [LARGE SCALE GENOMIC DNA]</scope>
    <source>
        <strain evidence="1 2">FBKL4.011</strain>
    </source>
</reference>
<dbReference type="RefSeq" id="WP_113659686.1">
    <property type="nucleotide sequence ID" value="NZ_KZ845670.1"/>
</dbReference>
<dbReference type="InterPro" id="IPR052927">
    <property type="entry name" value="DCC_oxidoreductase"/>
</dbReference>
<dbReference type="InterPro" id="IPR007263">
    <property type="entry name" value="DCC1-like"/>
</dbReference>
<dbReference type="Proteomes" id="UP000251213">
    <property type="component" value="Unassembled WGS sequence"/>
</dbReference>
<organism evidence="1 2">
    <name type="scientific">Thermoflavimicrobium daqui</name>
    <dbReference type="NCBI Taxonomy" id="2137476"/>
    <lineage>
        <taxon>Bacteria</taxon>
        <taxon>Bacillati</taxon>
        <taxon>Bacillota</taxon>
        <taxon>Bacilli</taxon>
        <taxon>Bacillales</taxon>
        <taxon>Thermoactinomycetaceae</taxon>
        <taxon>Thermoflavimicrobium</taxon>
    </lineage>
</organism>